<dbReference type="Gene3D" id="1.20.1560.10">
    <property type="entry name" value="ABC transporter type 1, transmembrane domain"/>
    <property type="match status" value="1"/>
</dbReference>
<evidence type="ECO:0000313" key="10">
    <source>
        <dbReference type="Proteomes" id="UP000695562"/>
    </source>
</evidence>
<keyword evidence="2 6" id="KW-0812">Transmembrane</keyword>
<feature type="transmembrane region" description="Helical" evidence="6">
    <location>
        <begin position="125"/>
        <end position="149"/>
    </location>
</feature>
<evidence type="ECO:0000313" key="9">
    <source>
        <dbReference type="EMBL" id="KAF2073826.1"/>
    </source>
</evidence>
<organism evidence="9 10">
    <name type="scientific">Polysphondylium violaceum</name>
    <dbReference type="NCBI Taxonomy" id="133409"/>
    <lineage>
        <taxon>Eukaryota</taxon>
        <taxon>Amoebozoa</taxon>
        <taxon>Evosea</taxon>
        <taxon>Eumycetozoa</taxon>
        <taxon>Dictyostelia</taxon>
        <taxon>Dictyosteliales</taxon>
        <taxon>Dictyosteliaceae</taxon>
        <taxon>Polysphondylium</taxon>
    </lineage>
</organism>
<keyword evidence="3 6" id="KW-1133">Transmembrane helix</keyword>
<feature type="transmembrane region" description="Helical" evidence="6">
    <location>
        <begin position="298"/>
        <end position="325"/>
    </location>
</feature>
<name>A0A8J4Q4K8_9MYCE</name>
<keyword evidence="4 6" id="KW-0472">Membrane</keyword>
<comment type="subcellular location">
    <subcellularLocation>
        <location evidence="1">Membrane</location>
        <topology evidence="1">Multi-pass membrane protein</topology>
    </subcellularLocation>
</comment>
<dbReference type="SUPFAM" id="SSF52540">
    <property type="entry name" value="P-loop containing nucleoside triphosphate hydrolases"/>
    <property type="match status" value="1"/>
</dbReference>
<sequence>MSIRGDKNYNYLDEEEDYDDGSPSSQTPMGVLKKKPKKNVKFNLQTFSNNSDNINNNSNSNSSSSSHSIGSKKITDSFHDENDMDFYDDDDDLFSNIFDDESFHKANYSTRRCVFRIISYLRPQFWYFMLAFLSLAVTTACQLSLPFYFASGIQDTIEGNAINRFNSSLLNNTGSTTSSGEYHDDIKIDLDDDIIHNFIYSFQWFSLSKSLMIIIIIQTPFLFTRYLFFTLAGNSFVSKLKTDLFKSLLTQEVSYFDSNRAGDLKAVISSDPLIIQNCITVALSTLIRCSLQSMGGSLILVFISWKVTLVLASFLVILFFGFSLFKTIINPRHQYFEAKHVNVSQILDNSIQNIREIRLLNAETRELRSFETEIESIYRSNRSFISLSAFWIAIGSLIMMVLSVVVYLFAVKQTLSSNIMLLQYILYALMVTSSMSGLITSLNEIQRVVSSARRVFSLIDRKPAVNFQGGIQPSTDIDDIQFENVSFHHKNGAVLLSDLSFNVSKGQMIALVGPSMSKEIIFSLIQGIYYPTRGSVLIGRIDTKVLDLFYFRNRLFSITSNTVIFNGTVEQNIRYGLANHLCSPQNVIDAAKMANIHDFIIALPNGYDTMLGQDKVLNNQHIQKIAIARAFLRNPSVLLIDETSCVMESDQGINQCLDKLFENRTVLVIPHRHSTLSKCNQILVFEESRIVEKGTHNDLISKSNGFYKNIVQQQFSK</sequence>
<proteinExistence type="predicted"/>
<dbReference type="SUPFAM" id="SSF90123">
    <property type="entry name" value="ABC transporter transmembrane region"/>
    <property type="match status" value="1"/>
</dbReference>
<dbReference type="GO" id="GO:0005524">
    <property type="term" value="F:ATP binding"/>
    <property type="evidence" value="ECO:0007669"/>
    <property type="project" value="InterPro"/>
</dbReference>
<feature type="compositionally biased region" description="Low complexity" evidence="5">
    <location>
        <begin position="48"/>
        <end position="68"/>
    </location>
</feature>
<dbReference type="OrthoDB" id="6500128at2759"/>
<evidence type="ECO:0000256" key="4">
    <source>
        <dbReference type="ARBA" id="ARBA00023136"/>
    </source>
</evidence>
<dbReference type="PANTHER" id="PTHR43394">
    <property type="entry name" value="ATP-DEPENDENT PERMEASE MDL1, MITOCHONDRIAL"/>
    <property type="match status" value="1"/>
</dbReference>
<dbReference type="InterPro" id="IPR011527">
    <property type="entry name" value="ABC1_TM_dom"/>
</dbReference>
<evidence type="ECO:0000259" key="7">
    <source>
        <dbReference type="PROSITE" id="PS50893"/>
    </source>
</evidence>
<dbReference type="Gene3D" id="3.40.50.300">
    <property type="entry name" value="P-loop containing nucleotide triphosphate hydrolases"/>
    <property type="match status" value="1"/>
</dbReference>
<dbReference type="InterPro" id="IPR039421">
    <property type="entry name" value="Type_1_exporter"/>
</dbReference>
<dbReference type="InterPro" id="IPR027417">
    <property type="entry name" value="P-loop_NTPase"/>
</dbReference>
<feature type="region of interest" description="Disordered" evidence="5">
    <location>
        <begin position="1"/>
        <end position="71"/>
    </location>
</feature>
<dbReference type="GO" id="GO:0015421">
    <property type="term" value="F:ABC-type oligopeptide transporter activity"/>
    <property type="evidence" value="ECO:0007669"/>
    <property type="project" value="TreeGrafter"/>
</dbReference>
<keyword evidence="10" id="KW-1185">Reference proteome</keyword>
<feature type="transmembrane region" description="Helical" evidence="6">
    <location>
        <begin position="389"/>
        <end position="409"/>
    </location>
</feature>
<reference evidence="9" key="1">
    <citation type="submission" date="2020-01" db="EMBL/GenBank/DDBJ databases">
        <title>Development of genomics and gene disruption for Polysphondylium violaceum indicates a role for the polyketide synthase stlB in stalk morphogenesis.</title>
        <authorList>
            <person name="Narita B."/>
            <person name="Kawabe Y."/>
            <person name="Kin K."/>
            <person name="Saito T."/>
            <person name="Gibbs R."/>
            <person name="Kuspa A."/>
            <person name="Muzny D."/>
            <person name="Queller D."/>
            <person name="Richards S."/>
            <person name="Strassman J."/>
            <person name="Sucgang R."/>
            <person name="Worley K."/>
            <person name="Schaap P."/>
        </authorList>
    </citation>
    <scope>NUCLEOTIDE SEQUENCE</scope>
    <source>
        <strain evidence="9">QSvi11</strain>
    </source>
</reference>
<feature type="domain" description="ABC transmembrane type-1" evidence="8">
    <location>
        <begin position="130"/>
        <end position="447"/>
    </location>
</feature>
<feature type="transmembrane region" description="Helical" evidence="6">
    <location>
        <begin position="421"/>
        <end position="442"/>
    </location>
</feature>
<dbReference type="EMBL" id="AJWJ01000180">
    <property type="protein sequence ID" value="KAF2073826.1"/>
    <property type="molecule type" value="Genomic_DNA"/>
</dbReference>
<evidence type="ECO:0000256" key="5">
    <source>
        <dbReference type="SAM" id="MobiDB-lite"/>
    </source>
</evidence>
<evidence type="ECO:0000256" key="2">
    <source>
        <dbReference type="ARBA" id="ARBA00022692"/>
    </source>
</evidence>
<dbReference type="InterPro" id="IPR003439">
    <property type="entry name" value="ABC_transporter-like_ATP-bd"/>
</dbReference>
<dbReference type="Pfam" id="PF00005">
    <property type="entry name" value="ABC_tran"/>
    <property type="match status" value="1"/>
</dbReference>
<dbReference type="PROSITE" id="PS50929">
    <property type="entry name" value="ABC_TM1F"/>
    <property type="match status" value="1"/>
</dbReference>
<evidence type="ECO:0000256" key="1">
    <source>
        <dbReference type="ARBA" id="ARBA00004141"/>
    </source>
</evidence>
<accession>A0A8J4Q4K8</accession>
<protein>
    <recommendedName>
        <fullName evidence="11">ABC transporter B family protein</fullName>
    </recommendedName>
</protein>
<evidence type="ECO:0000256" key="6">
    <source>
        <dbReference type="SAM" id="Phobius"/>
    </source>
</evidence>
<comment type="caution">
    <text evidence="9">The sequence shown here is derived from an EMBL/GenBank/DDBJ whole genome shotgun (WGS) entry which is preliminary data.</text>
</comment>
<dbReference type="Pfam" id="PF00664">
    <property type="entry name" value="ABC_membrane"/>
    <property type="match status" value="1"/>
</dbReference>
<dbReference type="InterPro" id="IPR036640">
    <property type="entry name" value="ABC1_TM_sf"/>
</dbReference>
<dbReference type="GO" id="GO:0016020">
    <property type="term" value="C:membrane"/>
    <property type="evidence" value="ECO:0007669"/>
    <property type="project" value="UniProtKB-SubCell"/>
</dbReference>
<evidence type="ECO:0008006" key="11">
    <source>
        <dbReference type="Google" id="ProtNLM"/>
    </source>
</evidence>
<evidence type="ECO:0000256" key="3">
    <source>
        <dbReference type="ARBA" id="ARBA00022989"/>
    </source>
</evidence>
<dbReference type="AlphaFoldDB" id="A0A8J4Q4K8"/>
<evidence type="ECO:0000259" key="8">
    <source>
        <dbReference type="PROSITE" id="PS50929"/>
    </source>
</evidence>
<dbReference type="GO" id="GO:0016887">
    <property type="term" value="F:ATP hydrolysis activity"/>
    <property type="evidence" value="ECO:0007669"/>
    <property type="project" value="InterPro"/>
</dbReference>
<feature type="transmembrane region" description="Helical" evidence="6">
    <location>
        <begin position="211"/>
        <end position="232"/>
    </location>
</feature>
<feature type="domain" description="ABC transporter" evidence="7">
    <location>
        <begin position="480"/>
        <end position="712"/>
    </location>
</feature>
<dbReference type="PANTHER" id="PTHR43394:SF1">
    <property type="entry name" value="ATP-BINDING CASSETTE SUB-FAMILY B MEMBER 10, MITOCHONDRIAL"/>
    <property type="match status" value="1"/>
</dbReference>
<dbReference type="Proteomes" id="UP000695562">
    <property type="component" value="Unassembled WGS sequence"/>
</dbReference>
<gene>
    <name evidence="9" type="ORF">CYY_004853</name>
</gene>
<dbReference type="PROSITE" id="PS50893">
    <property type="entry name" value="ABC_TRANSPORTER_2"/>
    <property type="match status" value="1"/>
</dbReference>